<dbReference type="GO" id="GO:0016558">
    <property type="term" value="P:protein import into peroxisome matrix"/>
    <property type="evidence" value="ECO:0007669"/>
    <property type="project" value="TreeGrafter"/>
</dbReference>
<feature type="transmembrane region" description="Helical" evidence="1">
    <location>
        <begin position="245"/>
        <end position="268"/>
    </location>
</feature>
<gene>
    <name evidence="3" type="primary">LOC116305873</name>
</gene>
<dbReference type="GO" id="GO:0005778">
    <property type="term" value="C:peroxisomal membrane"/>
    <property type="evidence" value="ECO:0007669"/>
    <property type="project" value="InterPro"/>
</dbReference>
<keyword evidence="1" id="KW-0472">Membrane</keyword>
<dbReference type="GeneID" id="116305873"/>
<keyword evidence="2" id="KW-1185">Reference proteome</keyword>
<dbReference type="PANTHER" id="PTHR16262:SF2">
    <property type="entry name" value="PEROXISOME ASSEMBLY PROTEIN 26"/>
    <property type="match status" value="1"/>
</dbReference>
<accession>A0A6P8IX88</accession>
<organism evidence="2 3">
    <name type="scientific">Actinia tenebrosa</name>
    <name type="common">Australian red waratah sea anemone</name>
    <dbReference type="NCBI Taxonomy" id="6105"/>
    <lineage>
        <taxon>Eukaryota</taxon>
        <taxon>Metazoa</taxon>
        <taxon>Cnidaria</taxon>
        <taxon>Anthozoa</taxon>
        <taxon>Hexacorallia</taxon>
        <taxon>Actiniaria</taxon>
        <taxon>Actiniidae</taxon>
        <taxon>Actinia</taxon>
    </lineage>
</organism>
<evidence type="ECO:0000256" key="1">
    <source>
        <dbReference type="SAM" id="Phobius"/>
    </source>
</evidence>
<dbReference type="Pfam" id="PF07163">
    <property type="entry name" value="Pex26"/>
    <property type="match status" value="1"/>
</dbReference>
<dbReference type="GO" id="GO:0045046">
    <property type="term" value="P:protein import into peroxisome membrane"/>
    <property type="evidence" value="ECO:0007669"/>
    <property type="project" value="InterPro"/>
</dbReference>
<dbReference type="AlphaFoldDB" id="A0A6P8IX88"/>
<evidence type="ECO:0000313" key="3">
    <source>
        <dbReference type="RefSeq" id="XP_031571712.1"/>
    </source>
</evidence>
<dbReference type="PANTHER" id="PTHR16262">
    <property type="entry name" value="PEROXISOME ASSEMBLY PROTEIN 26"/>
    <property type="match status" value="1"/>
</dbReference>
<sequence>MDVAMQIYSAKRLLVLRDYKTSLEKCEEGLEALQNEEEVERISVLDEEDGVEKARIAFGVLALQGLTLDGRENEMDAFAGKWFGCSRNFPSEILQICACHHLQMQESQLALDLLEEWLSEERNHNSSGLNKVAELYVRHILLPLKEIEKAETFLEEFKAISSENKKELIMYISKKKEELSQPVTDEYEINTDVSDQSSCSSSSDEVAATKKVLSKGPILGLFLKVFKFFKTIKQMVINNASMKTGLLSCARLVVLAFFLYIIFLRTYLPGDVFNGRGSGSVLLWNAVKQVWSALFAPYHMIQAA</sequence>
<dbReference type="InParanoid" id="A0A6P8IX88"/>
<keyword evidence="1" id="KW-1133">Transmembrane helix</keyword>
<dbReference type="GO" id="GO:0051117">
    <property type="term" value="F:ATPase binding"/>
    <property type="evidence" value="ECO:0007669"/>
    <property type="project" value="TreeGrafter"/>
</dbReference>
<proteinExistence type="predicted"/>
<protein>
    <submittedName>
        <fullName evidence="3">Uncharacterized protein LOC116305873</fullName>
    </submittedName>
</protein>
<keyword evidence="1" id="KW-0812">Transmembrane</keyword>
<dbReference type="RefSeq" id="XP_031571712.1">
    <property type="nucleotide sequence ID" value="XM_031715852.1"/>
</dbReference>
<dbReference type="Proteomes" id="UP000515163">
    <property type="component" value="Unplaced"/>
</dbReference>
<dbReference type="OrthoDB" id="5954192at2759"/>
<reference evidence="3" key="1">
    <citation type="submission" date="2025-08" db="UniProtKB">
        <authorList>
            <consortium name="RefSeq"/>
        </authorList>
    </citation>
    <scope>IDENTIFICATION</scope>
    <source>
        <tissue evidence="3">Tentacle</tissue>
    </source>
</reference>
<dbReference type="GO" id="GO:0044877">
    <property type="term" value="F:protein-containing complex binding"/>
    <property type="evidence" value="ECO:0007669"/>
    <property type="project" value="InterPro"/>
</dbReference>
<name>A0A6P8IX88_ACTTE</name>
<evidence type="ECO:0000313" key="2">
    <source>
        <dbReference type="Proteomes" id="UP000515163"/>
    </source>
</evidence>
<dbReference type="InterPro" id="IPR010797">
    <property type="entry name" value="Pex26"/>
</dbReference>
<dbReference type="KEGG" id="aten:116305873"/>